<dbReference type="InterPro" id="IPR052043">
    <property type="entry name" value="PolySaccharide_Degr_Enz"/>
</dbReference>
<keyword evidence="3" id="KW-1185">Reference proteome</keyword>
<dbReference type="Gene3D" id="1.50.10.10">
    <property type="match status" value="1"/>
</dbReference>
<evidence type="ECO:0000256" key="1">
    <source>
        <dbReference type="ARBA" id="ARBA00022801"/>
    </source>
</evidence>
<dbReference type="InterPro" id="IPR012341">
    <property type="entry name" value="6hp_glycosidase-like_sf"/>
</dbReference>
<evidence type="ECO:0000313" key="3">
    <source>
        <dbReference type="Proteomes" id="UP001331561"/>
    </source>
</evidence>
<dbReference type="SUPFAM" id="SSF48208">
    <property type="entry name" value="Six-hairpin glycosidases"/>
    <property type="match status" value="1"/>
</dbReference>
<dbReference type="Pfam" id="PF07470">
    <property type="entry name" value="Glyco_hydro_88"/>
    <property type="match status" value="1"/>
</dbReference>
<dbReference type="GO" id="GO:0016787">
    <property type="term" value="F:hydrolase activity"/>
    <property type="evidence" value="ECO:0007669"/>
    <property type="project" value="UniProtKB-KW"/>
</dbReference>
<protein>
    <submittedName>
        <fullName evidence="2">Glycoside hydrolase family 88 protein</fullName>
    </submittedName>
</protein>
<accession>A0ABU6JY41</accession>
<keyword evidence="1 2" id="KW-0378">Hydrolase</keyword>
<dbReference type="PANTHER" id="PTHR33886">
    <property type="entry name" value="UNSATURATED RHAMNOGALACTURONAN HYDROLASE (EUROFUNG)"/>
    <property type="match status" value="1"/>
</dbReference>
<proteinExistence type="predicted"/>
<dbReference type="EMBL" id="JAYXHS010000001">
    <property type="protein sequence ID" value="MEC5384594.1"/>
    <property type="molecule type" value="Genomic_DNA"/>
</dbReference>
<dbReference type="InterPro" id="IPR008928">
    <property type="entry name" value="6-hairpin_glycosidase_sf"/>
</dbReference>
<sequence>MPNTQPLDLALCDALLQRYQPDIDAMTGKGWDHSNSAILSGMAKAFVRHHKPEHLEYIRRFVDRFVAEDGSVSHLSDTLDEMHPGVLCLFMFEQTGQEKYRQAARIMRDHFLGTPDKPSAFRRTTEGGYWHKNMEKYRNVMTVDGIYMIYPFLAQYAARFGDDEALATVVRQILMISERSFNTTSGLPYHAWHAEKNFPWANPITGTSSQFWSRASGWFAMGLVDVLDAMPADHAGRATLLFLLRSLAEGVARHQHADGLWYQVLDHAGKAGNFPESSATGMLVYALQKGVRTGLLPQQYASNASRGWQALQTHIAYFSDGGPQVRSVAPAMGVQVDYAAYIGIRPVEVPCAQGVQHPHGYIGALMAAAEMA</sequence>
<dbReference type="Proteomes" id="UP001331561">
    <property type="component" value="Unassembled WGS sequence"/>
</dbReference>
<evidence type="ECO:0000313" key="2">
    <source>
        <dbReference type="EMBL" id="MEC5384594.1"/>
    </source>
</evidence>
<organism evidence="2 3">
    <name type="scientific">Uliginosibacterium silvisoli</name>
    <dbReference type="NCBI Taxonomy" id="3114758"/>
    <lineage>
        <taxon>Bacteria</taxon>
        <taxon>Pseudomonadati</taxon>
        <taxon>Pseudomonadota</taxon>
        <taxon>Betaproteobacteria</taxon>
        <taxon>Rhodocyclales</taxon>
        <taxon>Zoogloeaceae</taxon>
        <taxon>Uliginosibacterium</taxon>
    </lineage>
</organism>
<gene>
    <name evidence="2" type="ORF">VVD49_02610</name>
</gene>
<name>A0ABU6JY41_9RHOO</name>
<reference evidence="2 3" key="1">
    <citation type="submission" date="2024-01" db="EMBL/GenBank/DDBJ databases">
        <title>Uliginosibacterium soil sp. nov.</title>
        <authorList>
            <person name="Lv Y."/>
        </authorList>
    </citation>
    <scope>NUCLEOTIDE SEQUENCE [LARGE SCALE GENOMIC DNA]</scope>
    <source>
        <strain evidence="2 3">H3</strain>
    </source>
</reference>
<comment type="caution">
    <text evidence="2">The sequence shown here is derived from an EMBL/GenBank/DDBJ whole genome shotgun (WGS) entry which is preliminary data.</text>
</comment>
<dbReference type="RefSeq" id="WP_327597567.1">
    <property type="nucleotide sequence ID" value="NZ_JAYXHS010000001.1"/>
</dbReference>
<dbReference type="PANTHER" id="PTHR33886:SF8">
    <property type="entry name" value="UNSATURATED RHAMNOGALACTURONAN HYDROLASE (EUROFUNG)"/>
    <property type="match status" value="1"/>
</dbReference>
<dbReference type="InterPro" id="IPR010905">
    <property type="entry name" value="Glyco_hydro_88"/>
</dbReference>